<dbReference type="InterPro" id="IPR036390">
    <property type="entry name" value="WH_DNA-bd_sf"/>
</dbReference>
<dbReference type="EMBL" id="JBEPEK010000579">
    <property type="protein sequence ID" value="MER7186366.1"/>
    <property type="molecule type" value="Genomic_DNA"/>
</dbReference>
<evidence type="ECO:0000256" key="3">
    <source>
        <dbReference type="ARBA" id="ARBA00023125"/>
    </source>
</evidence>
<dbReference type="InterPro" id="IPR050176">
    <property type="entry name" value="LTTR"/>
</dbReference>
<dbReference type="SUPFAM" id="SSF53850">
    <property type="entry name" value="Periplasmic binding protein-like II"/>
    <property type="match status" value="1"/>
</dbReference>
<evidence type="ECO:0000259" key="6">
    <source>
        <dbReference type="PROSITE" id="PS50931"/>
    </source>
</evidence>
<reference evidence="7 8" key="1">
    <citation type="submission" date="2024-06" db="EMBL/GenBank/DDBJ databases">
        <title>The Natural Products Discovery Center: Release of the First 8490 Sequenced Strains for Exploring Actinobacteria Biosynthetic Diversity.</title>
        <authorList>
            <person name="Kalkreuter E."/>
            <person name="Kautsar S.A."/>
            <person name="Yang D."/>
            <person name="Bader C.D."/>
            <person name="Teijaro C.N."/>
            <person name="Fluegel L."/>
            <person name="Davis C.M."/>
            <person name="Simpson J.R."/>
            <person name="Lauterbach L."/>
            <person name="Steele A.D."/>
            <person name="Gui C."/>
            <person name="Meng S."/>
            <person name="Li G."/>
            <person name="Viehrig K."/>
            <person name="Ye F."/>
            <person name="Su P."/>
            <person name="Kiefer A.F."/>
            <person name="Nichols A."/>
            <person name="Cepeda A.J."/>
            <person name="Yan W."/>
            <person name="Fan B."/>
            <person name="Jiang Y."/>
            <person name="Adhikari A."/>
            <person name="Zheng C.-J."/>
            <person name="Schuster L."/>
            <person name="Cowan T.M."/>
            <person name="Smanski M.J."/>
            <person name="Chevrette M.G."/>
            <person name="De Carvalho L.P.S."/>
            <person name="Shen B."/>
        </authorList>
    </citation>
    <scope>NUCLEOTIDE SEQUENCE [LARGE SCALE GENOMIC DNA]</scope>
    <source>
        <strain evidence="7 8">NPDC000234</strain>
    </source>
</reference>
<organism evidence="7 8">
    <name type="scientific">Streptomyces hyaluromycini</name>
    <dbReference type="NCBI Taxonomy" id="1377993"/>
    <lineage>
        <taxon>Bacteria</taxon>
        <taxon>Bacillati</taxon>
        <taxon>Actinomycetota</taxon>
        <taxon>Actinomycetes</taxon>
        <taxon>Kitasatosporales</taxon>
        <taxon>Streptomycetaceae</taxon>
        <taxon>Streptomyces</taxon>
    </lineage>
</organism>
<evidence type="ECO:0000313" key="7">
    <source>
        <dbReference type="EMBL" id="MER7186366.1"/>
    </source>
</evidence>
<comment type="similarity">
    <text evidence="1">Belongs to the LysR transcriptional regulatory family.</text>
</comment>
<dbReference type="InterPro" id="IPR005119">
    <property type="entry name" value="LysR_subst-bd"/>
</dbReference>
<feature type="domain" description="HTH lysR-type" evidence="6">
    <location>
        <begin position="5"/>
        <end position="62"/>
    </location>
</feature>
<keyword evidence="2" id="KW-0805">Transcription regulation</keyword>
<accession>A0ABV1XBF7</accession>
<dbReference type="RefSeq" id="WP_350789984.1">
    <property type="nucleotide sequence ID" value="NZ_JBEPEK010000579.1"/>
</dbReference>
<dbReference type="PROSITE" id="PS50931">
    <property type="entry name" value="HTH_LYSR"/>
    <property type="match status" value="1"/>
</dbReference>
<dbReference type="Gene3D" id="3.40.190.10">
    <property type="entry name" value="Periplasmic binding protein-like II"/>
    <property type="match status" value="2"/>
</dbReference>
<dbReference type="InterPro" id="IPR025161">
    <property type="entry name" value="IS402-like_dom"/>
</dbReference>
<evidence type="ECO:0000256" key="2">
    <source>
        <dbReference type="ARBA" id="ARBA00023015"/>
    </source>
</evidence>
<keyword evidence="3" id="KW-0238">DNA-binding</keyword>
<dbReference type="InterPro" id="IPR000847">
    <property type="entry name" value="LysR_HTH_N"/>
</dbReference>
<evidence type="ECO:0000256" key="1">
    <source>
        <dbReference type="ARBA" id="ARBA00009437"/>
    </source>
</evidence>
<gene>
    <name evidence="7" type="ORF">ABT404_44075</name>
</gene>
<dbReference type="PANTHER" id="PTHR30579">
    <property type="entry name" value="TRANSCRIPTIONAL REGULATOR"/>
    <property type="match status" value="1"/>
</dbReference>
<feature type="compositionally biased region" description="Basic and acidic residues" evidence="5">
    <location>
        <begin position="395"/>
        <end position="407"/>
    </location>
</feature>
<dbReference type="PANTHER" id="PTHR30579:SF7">
    <property type="entry name" value="HTH-TYPE TRANSCRIPTIONAL REGULATOR LRHA-RELATED"/>
    <property type="match status" value="1"/>
</dbReference>
<dbReference type="Pfam" id="PF00126">
    <property type="entry name" value="HTH_1"/>
    <property type="match status" value="1"/>
</dbReference>
<proteinExistence type="inferred from homology"/>
<evidence type="ECO:0000256" key="4">
    <source>
        <dbReference type="ARBA" id="ARBA00023163"/>
    </source>
</evidence>
<dbReference type="Gene3D" id="1.10.10.10">
    <property type="entry name" value="Winged helix-like DNA-binding domain superfamily/Winged helix DNA-binding domain"/>
    <property type="match status" value="1"/>
</dbReference>
<dbReference type="Pfam" id="PF03466">
    <property type="entry name" value="LysR_substrate"/>
    <property type="match status" value="1"/>
</dbReference>
<dbReference type="PRINTS" id="PR00039">
    <property type="entry name" value="HTHLYSR"/>
</dbReference>
<comment type="caution">
    <text evidence="7">The sequence shown here is derived from an EMBL/GenBank/DDBJ whole genome shotgun (WGS) entry which is preliminary data.</text>
</comment>
<dbReference type="InterPro" id="IPR036388">
    <property type="entry name" value="WH-like_DNA-bd_sf"/>
</dbReference>
<evidence type="ECO:0000256" key="5">
    <source>
        <dbReference type="SAM" id="MobiDB-lite"/>
    </source>
</evidence>
<feature type="region of interest" description="Disordered" evidence="5">
    <location>
        <begin position="384"/>
        <end position="416"/>
    </location>
</feature>
<dbReference type="Pfam" id="PF13340">
    <property type="entry name" value="DUF4096"/>
    <property type="match status" value="1"/>
</dbReference>
<dbReference type="CDD" id="cd05466">
    <property type="entry name" value="PBP2_LTTR_substrate"/>
    <property type="match status" value="1"/>
</dbReference>
<evidence type="ECO:0000313" key="8">
    <source>
        <dbReference type="Proteomes" id="UP001474181"/>
    </source>
</evidence>
<keyword evidence="4" id="KW-0804">Transcription</keyword>
<dbReference type="Proteomes" id="UP001474181">
    <property type="component" value="Unassembled WGS sequence"/>
</dbReference>
<keyword evidence="8" id="KW-1185">Reference proteome</keyword>
<name>A0ABV1XBF7_9ACTN</name>
<protein>
    <submittedName>
        <fullName evidence="7">Transposase</fullName>
    </submittedName>
</protein>
<dbReference type="SUPFAM" id="SSF46785">
    <property type="entry name" value="Winged helix' DNA-binding domain"/>
    <property type="match status" value="1"/>
</dbReference>
<sequence length="416" mass="44773">MRPVFDIIALRSLVAVADEGGFRRAAESLTLSQSAVSQHVRRLEKTLGRPVVERAGRSARFTAAGRLLLDEARRILDVHDEAARRLLGSESATVVIGSAEHIADLVLPKITAAVHERMPNCQVRFRVDRSARLVEAVDRRSVDLAVYVTEAVAVEGVPVGGLPLKWYAAPGWTPPPAPAALPLAAIEEPCAVRRQALEVLAAHAVPASVICEAGYLTGVLEAARAGLGVALLAATGRGYEGLVEYSGLPPAPPIRMSAHARPGTDPAMAMNIVGTVRSLLVDLTASAPEATTDTVADAHGTARDGLTDDQWKAVVPLLPLGERGPYPEGLRDQFDGVMWRFRTGSSWRNMPARYGAWQTVHHRFQQWALAGTFESLVRASGTTAPRPHLLTPLRKAAEEERRLRIRPEPPSPDDPG</sequence>